<accession>A0A284VLD4</accession>
<dbReference type="Pfam" id="PF05168">
    <property type="entry name" value="HEPN"/>
    <property type="match status" value="1"/>
</dbReference>
<dbReference type="PROSITE" id="PS50910">
    <property type="entry name" value="HEPN"/>
    <property type="match status" value="1"/>
</dbReference>
<evidence type="ECO:0000313" key="2">
    <source>
        <dbReference type="EMBL" id="SNQ60090.1"/>
    </source>
</evidence>
<evidence type="ECO:0000313" key="3">
    <source>
        <dbReference type="Proteomes" id="UP000218615"/>
    </source>
</evidence>
<dbReference type="InterPro" id="IPR007842">
    <property type="entry name" value="HEPN_dom"/>
</dbReference>
<sequence length="134" mass="15282">MFDKEEFERWIAQASDTLNSARQDYSTKSYNWCCFKAQQAAEYAVKGLLKGLGVSAYGHSIVKLLRDLEIYGLSIQTLTSCAKTLDRHYVPARYPDAFTEGSPFEFYDDKTALEALSCAEKICDFCIANRKKYE</sequence>
<dbReference type="Proteomes" id="UP000218615">
    <property type="component" value="Unassembled WGS sequence"/>
</dbReference>
<reference evidence="3" key="1">
    <citation type="submission" date="2017-06" db="EMBL/GenBank/DDBJ databases">
        <authorList>
            <person name="Cremers G."/>
        </authorList>
    </citation>
    <scope>NUCLEOTIDE SEQUENCE [LARGE SCALE GENOMIC DNA]</scope>
</reference>
<dbReference type="SUPFAM" id="SSF81593">
    <property type="entry name" value="Nucleotidyltransferase substrate binding subunit/domain"/>
    <property type="match status" value="1"/>
</dbReference>
<gene>
    <name evidence="2" type="ORF">MNV_160010</name>
</gene>
<dbReference type="SMART" id="SM00748">
    <property type="entry name" value="HEPN"/>
    <property type="match status" value="1"/>
</dbReference>
<dbReference type="AlphaFoldDB" id="A0A284VLD4"/>
<dbReference type="RefSeq" id="WP_096204350.1">
    <property type="nucleotide sequence ID" value="NZ_FZMP01000068.1"/>
</dbReference>
<evidence type="ECO:0000259" key="1">
    <source>
        <dbReference type="PROSITE" id="PS50910"/>
    </source>
</evidence>
<proteinExistence type="predicted"/>
<dbReference type="OrthoDB" id="359241at2157"/>
<name>A0A284VLD4_9EURY</name>
<organism evidence="2 3">
    <name type="scientific">Candidatus Methanoperedens nitratireducens</name>
    <dbReference type="NCBI Taxonomy" id="1392998"/>
    <lineage>
        <taxon>Archaea</taxon>
        <taxon>Methanobacteriati</taxon>
        <taxon>Methanobacteriota</taxon>
        <taxon>Stenosarchaea group</taxon>
        <taxon>Methanomicrobia</taxon>
        <taxon>Methanosarcinales</taxon>
        <taxon>ANME-2 cluster</taxon>
        <taxon>Candidatus Methanoperedentaceae</taxon>
        <taxon>Candidatus Methanoperedens</taxon>
    </lineage>
</organism>
<dbReference type="EMBL" id="FZMP01000068">
    <property type="protein sequence ID" value="SNQ60090.1"/>
    <property type="molecule type" value="Genomic_DNA"/>
</dbReference>
<protein>
    <recommendedName>
        <fullName evidence="1">HEPN domain-containing protein</fullName>
    </recommendedName>
</protein>
<feature type="domain" description="HEPN" evidence="1">
    <location>
        <begin position="11"/>
        <end position="122"/>
    </location>
</feature>
<keyword evidence="3" id="KW-1185">Reference proteome</keyword>
<dbReference type="Gene3D" id="1.20.120.330">
    <property type="entry name" value="Nucleotidyltransferases domain 2"/>
    <property type="match status" value="1"/>
</dbReference>